<keyword evidence="2" id="KW-1185">Reference proteome</keyword>
<evidence type="ECO:0000313" key="2">
    <source>
        <dbReference type="Proteomes" id="UP000635983"/>
    </source>
</evidence>
<name>A0A917USF4_9PSED</name>
<organism evidence="1 2">
    <name type="scientific">Pseudomonas matsuisoli</name>
    <dbReference type="NCBI Taxonomy" id="1515666"/>
    <lineage>
        <taxon>Bacteria</taxon>
        <taxon>Pseudomonadati</taxon>
        <taxon>Pseudomonadota</taxon>
        <taxon>Gammaproteobacteria</taxon>
        <taxon>Pseudomonadales</taxon>
        <taxon>Pseudomonadaceae</taxon>
        <taxon>Pseudomonas</taxon>
    </lineage>
</organism>
<comment type="caution">
    <text evidence="1">The sequence shown here is derived from an EMBL/GenBank/DDBJ whole genome shotgun (WGS) entry which is preliminary data.</text>
</comment>
<gene>
    <name evidence="1" type="ORF">GCM10009304_04520</name>
</gene>
<dbReference type="Proteomes" id="UP000635983">
    <property type="component" value="Unassembled WGS sequence"/>
</dbReference>
<dbReference type="EMBL" id="BMPO01000001">
    <property type="protein sequence ID" value="GGJ81729.1"/>
    <property type="molecule type" value="Genomic_DNA"/>
</dbReference>
<sequence length="98" mass="9827">MPLFKLPFDENRPINCPFEGQPQPAEDTVTFWTGVLAGALTVGLGAGAGAGVLDAPDVMGGGVGRATTTGVLLTAGRTVRGAVATVLAPLPKRIVCPG</sequence>
<dbReference type="AlphaFoldDB" id="A0A917USF4"/>
<evidence type="ECO:0000313" key="1">
    <source>
        <dbReference type="EMBL" id="GGJ81729.1"/>
    </source>
</evidence>
<reference evidence="1" key="2">
    <citation type="submission" date="2020-09" db="EMBL/GenBank/DDBJ databases">
        <authorList>
            <person name="Sun Q."/>
            <person name="Ohkuma M."/>
        </authorList>
    </citation>
    <scope>NUCLEOTIDE SEQUENCE</scope>
    <source>
        <strain evidence="1">JCM 30078</strain>
    </source>
</reference>
<protein>
    <submittedName>
        <fullName evidence="1">Uncharacterized protein</fullName>
    </submittedName>
</protein>
<accession>A0A917USF4</accession>
<reference evidence="1" key="1">
    <citation type="journal article" date="2014" name="Int. J. Syst. Evol. Microbiol.">
        <title>Complete genome sequence of Corynebacterium casei LMG S-19264T (=DSM 44701T), isolated from a smear-ripened cheese.</title>
        <authorList>
            <consortium name="US DOE Joint Genome Institute (JGI-PGF)"/>
            <person name="Walter F."/>
            <person name="Albersmeier A."/>
            <person name="Kalinowski J."/>
            <person name="Ruckert C."/>
        </authorList>
    </citation>
    <scope>NUCLEOTIDE SEQUENCE</scope>
    <source>
        <strain evidence="1">JCM 30078</strain>
    </source>
</reference>
<proteinExistence type="predicted"/>